<dbReference type="Proteomes" id="UP000599109">
    <property type="component" value="Unassembled WGS sequence"/>
</dbReference>
<evidence type="ECO:0000259" key="3">
    <source>
        <dbReference type="Pfam" id="PF13193"/>
    </source>
</evidence>
<proteinExistence type="predicted"/>
<dbReference type="GO" id="GO:0044550">
    <property type="term" value="P:secondary metabolite biosynthetic process"/>
    <property type="evidence" value="ECO:0007669"/>
    <property type="project" value="TreeGrafter"/>
</dbReference>
<comment type="caution">
    <text evidence="4">The sequence shown here is derived from an EMBL/GenBank/DDBJ whole genome shotgun (WGS) entry which is preliminary data.</text>
</comment>
<dbReference type="Gene3D" id="3.40.50.12780">
    <property type="entry name" value="N-terminal domain of ligase-like"/>
    <property type="match status" value="1"/>
</dbReference>
<gene>
    <name evidence="4" type="ORF">JJ685_27390</name>
</gene>
<dbReference type="InterPro" id="IPR042099">
    <property type="entry name" value="ANL_N_sf"/>
</dbReference>
<dbReference type="PANTHER" id="PTHR43352:SF1">
    <property type="entry name" value="ANTHRANILATE--COA LIGASE"/>
    <property type="match status" value="1"/>
</dbReference>
<dbReference type="RefSeq" id="WP_201677560.1">
    <property type="nucleotide sequence ID" value="NZ_JAEQNE010000010.1"/>
</dbReference>
<keyword evidence="5" id="KW-1185">Reference proteome</keyword>
<dbReference type="AlphaFoldDB" id="A0A937CWU2"/>
<name>A0A937CWU2_9BURK</name>
<protein>
    <submittedName>
        <fullName evidence="4">AMP-binding protein</fullName>
    </submittedName>
</protein>
<evidence type="ECO:0000313" key="4">
    <source>
        <dbReference type="EMBL" id="MBL0394893.1"/>
    </source>
</evidence>
<keyword evidence="1" id="KW-0436">Ligase</keyword>
<reference evidence="4 5" key="1">
    <citation type="journal article" date="2017" name="Int. J. Syst. Evol. Microbiol.">
        <title>Ramlibacter monticola sp. nov., isolated from forest soil.</title>
        <authorList>
            <person name="Chaudhary D.K."/>
            <person name="Kim J."/>
        </authorList>
    </citation>
    <scope>NUCLEOTIDE SEQUENCE [LARGE SCALE GENOMIC DNA]</scope>
    <source>
        <strain evidence="4 5">KACC 19175</strain>
    </source>
</reference>
<evidence type="ECO:0000259" key="2">
    <source>
        <dbReference type="Pfam" id="PF00501"/>
    </source>
</evidence>
<organism evidence="4 5">
    <name type="scientific">Ramlibacter monticola</name>
    <dbReference type="NCBI Taxonomy" id="1926872"/>
    <lineage>
        <taxon>Bacteria</taxon>
        <taxon>Pseudomonadati</taxon>
        <taxon>Pseudomonadota</taxon>
        <taxon>Betaproteobacteria</taxon>
        <taxon>Burkholderiales</taxon>
        <taxon>Comamonadaceae</taxon>
        <taxon>Ramlibacter</taxon>
    </lineage>
</organism>
<dbReference type="SUPFAM" id="SSF56801">
    <property type="entry name" value="Acetyl-CoA synthetase-like"/>
    <property type="match status" value="1"/>
</dbReference>
<feature type="domain" description="AMP-binding enzyme C-terminal" evidence="3">
    <location>
        <begin position="409"/>
        <end position="474"/>
    </location>
</feature>
<evidence type="ECO:0000313" key="5">
    <source>
        <dbReference type="Proteomes" id="UP000599109"/>
    </source>
</evidence>
<dbReference type="Gene3D" id="3.30.300.30">
    <property type="match status" value="1"/>
</dbReference>
<evidence type="ECO:0000256" key="1">
    <source>
        <dbReference type="ARBA" id="ARBA00022598"/>
    </source>
</evidence>
<dbReference type="InterPro" id="IPR025110">
    <property type="entry name" value="AMP-bd_C"/>
</dbReference>
<dbReference type="PANTHER" id="PTHR43352">
    <property type="entry name" value="ACETYL-COA SYNTHETASE"/>
    <property type="match status" value="1"/>
</dbReference>
<sequence>MNAAETLLAAGCDDQLALQCCEQQITYRLLRRLVRQNAGAWQARGVRPGERVFVAAPDSVDWVVTYLGVIWAGGVAVGVNPELPASELQAMLAESEARFIWCEDEVARAVEEMAGVHVPAVRNDRGWAMEVAAAPLVPPVKRDSEDPALWVGTSGSTGIPKCVVHVHRTVTDAHSFACGVLGADSSDRFYATSRLFFSYALGNALFAGLRVGATVILDRDAPTPAGVEAMVEHYQPTLVFSVPTLYHKMLQSSVARRLAPLGVRHYVSSGEALPPATRRGWRDATGLAPVIGYGSSETLALMLYCDDESGCLKPTPLTEIGYAAGADPLVPQRIWMRHSAIARGYWRRPESQADSFRAGGWFSPGDLFLRHPHERLEFTGRNDDLLKIAGQWVSTSWVEQRLAPAGGDALQQLAAVGVTTEEGLTALAVLAVAAPGRREEAARRLAAAVETLPRHRRPRWVHWVDALPLTATGKLQRAALKEMHAQALGQRVAVAA</sequence>
<dbReference type="InterPro" id="IPR045851">
    <property type="entry name" value="AMP-bd_C_sf"/>
</dbReference>
<dbReference type="GO" id="GO:0016878">
    <property type="term" value="F:acid-thiol ligase activity"/>
    <property type="evidence" value="ECO:0007669"/>
    <property type="project" value="TreeGrafter"/>
</dbReference>
<dbReference type="Pfam" id="PF00501">
    <property type="entry name" value="AMP-binding"/>
    <property type="match status" value="1"/>
</dbReference>
<dbReference type="EMBL" id="JAEQNE010000010">
    <property type="protein sequence ID" value="MBL0394893.1"/>
    <property type="molecule type" value="Genomic_DNA"/>
</dbReference>
<dbReference type="Pfam" id="PF13193">
    <property type="entry name" value="AMP-binding_C"/>
    <property type="match status" value="1"/>
</dbReference>
<dbReference type="InterPro" id="IPR000873">
    <property type="entry name" value="AMP-dep_synth/lig_dom"/>
</dbReference>
<feature type="domain" description="AMP-dependent synthetase/ligase" evidence="2">
    <location>
        <begin position="14"/>
        <end position="346"/>
    </location>
</feature>
<accession>A0A937CWU2</accession>